<dbReference type="InterPro" id="IPR036576">
    <property type="entry name" value="WRKY_dom_sf"/>
</dbReference>
<keyword evidence="4" id="KW-0804">Transcription</keyword>
<reference evidence="8" key="1">
    <citation type="submission" date="2020-10" db="EMBL/GenBank/DDBJ databases">
        <authorList>
            <person name="Han B."/>
            <person name="Lu T."/>
            <person name="Zhao Q."/>
            <person name="Huang X."/>
            <person name="Zhao Y."/>
        </authorList>
    </citation>
    <scope>NUCLEOTIDE SEQUENCE</scope>
</reference>
<dbReference type="Pfam" id="PF03106">
    <property type="entry name" value="WRKY"/>
    <property type="match status" value="1"/>
</dbReference>
<dbReference type="Proteomes" id="UP000604825">
    <property type="component" value="Unassembled WGS sequence"/>
</dbReference>
<evidence type="ECO:0000256" key="6">
    <source>
        <dbReference type="SAM" id="MobiDB-lite"/>
    </source>
</evidence>
<feature type="compositionally biased region" description="Polar residues" evidence="6">
    <location>
        <begin position="196"/>
        <end position="213"/>
    </location>
</feature>
<keyword evidence="5" id="KW-0539">Nucleus</keyword>
<evidence type="ECO:0000256" key="5">
    <source>
        <dbReference type="ARBA" id="ARBA00023242"/>
    </source>
</evidence>
<evidence type="ECO:0000259" key="7">
    <source>
        <dbReference type="PROSITE" id="PS50811"/>
    </source>
</evidence>
<dbReference type="OrthoDB" id="2021064at2759"/>
<dbReference type="InterPro" id="IPR044810">
    <property type="entry name" value="WRKY_plant"/>
</dbReference>
<comment type="caution">
    <text evidence="8">The sequence shown here is derived from an EMBL/GenBank/DDBJ whole genome shotgun (WGS) entry which is preliminary data.</text>
</comment>
<gene>
    <name evidence="8" type="ORF">NCGR_LOCUS57601</name>
</gene>
<feature type="region of interest" description="Disordered" evidence="6">
    <location>
        <begin position="67"/>
        <end position="111"/>
    </location>
</feature>
<evidence type="ECO:0000313" key="8">
    <source>
        <dbReference type="EMBL" id="CAD6333503.1"/>
    </source>
</evidence>
<dbReference type="EMBL" id="CAJGYO010000017">
    <property type="protein sequence ID" value="CAD6333503.1"/>
    <property type="molecule type" value="Genomic_DNA"/>
</dbReference>
<keyword evidence="3" id="KW-0238">DNA-binding</keyword>
<evidence type="ECO:0000256" key="3">
    <source>
        <dbReference type="ARBA" id="ARBA00023125"/>
    </source>
</evidence>
<dbReference type="GO" id="GO:0003700">
    <property type="term" value="F:DNA-binding transcription factor activity"/>
    <property type="evidence" value="ECO:0007669"/>
    <property type="project" value="InterPro"/>
</dbReference>
<dbReference type="PANTHER" id="PTHR32096:SF146">
    <property type="entry name" value="WRKY TRANSCRIPTION FACTOR 19-RELATED"/>
    <property type="match status" value="1"/>
</dbReference>
<protein>
    <recommendedName>
        <fullName evidence="7">WRKY domain-containing protein</fullName>
    </recommendedName>
</protein>
<keyword evidence="9" id="KW-1185">Reference proteome</keyword>
<dbReference type="PANTHER" id="PTHR32096">
    <property type="entry name" value="WRKY TRANSCRIPTION FACTOR 30-RELATED-RELATED"/>
    <property type="match status" value="1"/>
</dbReference>
<dbReference type="GO" id="GO:0005634">
    <property type="term" value="C:nucleus"/>
    <property type="evidence" value="ECO:0007669"/>
    <property type="project" value="UniProtKB-SubCell"/>
</dbReference>
<dbReference type="SMART" id="SM00774">
    <property type="entry name" value="WRKY"/>
    <property type="match status" value="1"/>
</dbReference>
<dbReference type="GO" id="GO:0000976">
    <property type="term" value="F:transcription cis-regulatory region binding"/>
    <property type="evidence" value="ECO:0007669"/>
    <property type="project" value="TreeGrafter"/>
</dbReference>
<comment type="subcellular location">
    <subcellularLocation>
        <location evidence="1">Nucleus</location>
    </subcellularLocation>
</comment>
<dbReference type="Gene3D" id="2.20.25.80">
    <property type="entry name" value="WRKY domain"/>
    <property type="match status" value="1"/>
</dbReference>
<dbReference type="AlphaFoldDB" id="A0A811RX84"/>
<feature type="domain" description="WRKY" evidence="7">
    <location>
        <begin position="112"/>
        <end position="175"/>
    </location>
</feature>
<evidence type="ECO:0000256" key="4">
    <source>
        <dbReference type="ARBA" id="ARBA00023163"/>
    </source>
</evidence>
<feature type="region of interest" description="Disordered" evidence="6">
    <location>
        <begin position="188"/>
        <end position="228"/>
    </location>
</feature>
<evidence type="ECO:0000313" key="9">
    <source>
        <dbReference type="Proteomes" id="UP000604825"/>
    </source>
</evidence>
<sequence length="307" mass="33792">MAMASMPACAATEFVAKGRESAAVLKAMLGQLPAVVGAGATTPHGLRDLAEQILRCCDRALAALHSGTGTEEAASSSRKRKPEREDRLAAPPAATGSKRMRMSRGERGTRVEKKGTMEDGFIWRKYGQKDISGSNYPRLYFRCTYKDDRGCMARRQVQQSDTDPGVYLITYFDEHTCCRDDDAVEPPPPAPFVINFGSSTASSDDQPSGSPWPSSCDDDGPVETHTSSALCSSPEEELQAGTSCNVAEFIVEQSTPVPELMGMMHLTEWEWEWDRMDGCLDWEFGKGESSFDIDGFVRYDFDCIDLF</sequence>
<name>A0A811RX84_9POAL</name>
<accession>A0A811RX84</accession>
<feature type="compositionally biased region" description="Polar residues" evidence="6">
    <location>
        <begin position="67"/>
        <end position="76"/>
    </location>
</feature>
<dbReference type="InterPro" id="IPR003657">
    <property type="entry name" value="WRKY_dom"/>
</dbReference>
<proteinExistence type="predicted"/>
<dbReference type="PROSITE" id="PS50811">
    <property type="entry name" value="WRKY"/>
    <property type="match status" value="1"/>
</dbReference>
<keyword evidence="2" id="KW-0805">Transcription regulation</keyword>
<organism evidence="8 9">
    <name type="scientific">Miscanthus lutarioriparius</name>
    <dbReference type="NCBI Taxonomy" id="422564"/>
    <lineage>
        <taxon>Eukaryota</taxon>
        <taxon>Viridiplantae</taxon>
        <taxon>Streptophyta</taxon>
        <taxon>Embryophyta</taxon>
        <taxon>Tracheophyta</taxon>
        <taxon>Spermatophyta</taxon>
        <taxon>Magnoliopsida</taxon>
        <taxon>Liliopsida</taxon>
        <taxon>Poales</taxon>
        <taxon>Poaceae</taxon>
        <taxon>PACMAD clade</taxon>
        <taxon>Panicoideae</taxon>
        <taxon>Andropogonodae</taxon>
        <taxon>Andropogoneae</taxon>
        <taxon>Saccharinae</taxon>
        <taxon>Miscanthus</taxon>
    </lineage>
</organism>
<evidence type="ECO:0000256" key="1">
    <source>
        <dbReference type="ARBA" id="ARBA00004123"/>
    </source>
</evidence>
<dbReference type="SUPFAM" id="SSF118290">
    <property type="entry name" value="WRKY DNA-binding domain"/>
    <property type="match status" value="1"/>
</dbReference>
<evidence type="ECO:0000256" key="2">
    <source>
        <dbReference type="ARBA" id="ARBA00023015"/>
    </source>
</evidence>